<organism evidence="1 2">
    <name type="scientific">Mesorhizobium shangrilense</name>
    <dbReference type="NCBI Taxonomy" id="460060"/>
    <lineage>
        <taxon>Bacteria</taxon>
        <taxon>Pseudomonadati</taxon>
        <taxon>Pseudomonadota</taxon>
        <taxon>Alphaproteobacteria</taxon>
        <taxon>Hyphomicrobiales</taxon>
        <taxon>Phyllobacteriaceae</taxon>
        <taxon>Mesorhizobium</taxon>
    </lineage>
</organism>
<evidence type="ECO:0000313" key="2">
    <source>
        <dbReference type="Proteomes" id="UP001548832"/>
    </source>
</evidence>
<dbReference type="RefSeq" id="WP_354457976.1">
    <property type="nucleotide sequence ID" value="NZ_JBEWSZ010000001.1"/>
</dbReference>
<protein>
    <recommendedName>
        <fullName evidence="3">Integrase</fullName>
    </recommendedName>
</protein>
<dbReference type="EMBL" id="JBEWSZ010000001">
    <property type="protein sequence ID" value="MET2825904.1"/>
    <property type="molecule type" value="Genomic_DNA"/>
</dbReference>
<dbReference type="Proteomes" id="UP001548832">
    <property type="component" value="Unassembled WGS sequence"/>
</dbReference>
<gene>
    <name evidence="1" type="ORF">ABVQ20_02830</name>
</gene>
<evidence type="ECO:0008006" key="3">
    <source>
        <dbReference type="Google" id="ProtNLM"/>
    </source>
</evidence>
<sequence length="77" mass="8648">MVNMARTPEQSFRHARQYVDSRKTTVSPISMRHALLTLKTVMPDCGLSDQELIDLVAEVAVARGRSVRFDAFLELNG</sequence>
<keyword evidence="2" id="KW-1185">Reference proteome</keyword>
<evidence type="ECO:0000313" key="1">
    <source>
        <dbReference type="EMBL" id="MET2825904.1"/>
    </source>
</evidence>
<proteinExistence type="predicted"/>
<reference evidence="1 2" key="1">
    <citation type="submission" date="2024-06" db="EMBL/GenBank/DDBJ databases">
        <authorList>
            <person name="Kim D.-U."/>
        </authorList>
    </citation>
    <scope>NUCLEOTIDE SEQUENCE [LARGE SCALE GENOMIC DNA]</scope>
    <source>
        <strain evidence="1 2">KACC15460</strain>
    </source>
</reference>
<name>A0ABV2D7Q3_9HYPH</name>
<accession>A0ABV2D7Q3</accession>
<comment type="caution">
    <text evidence="1">The sequence shown here is derived from an EMBL/GenBank/DDBJ whole genome shotgun (WGS) entry which is preliminary data.</text>
</comment>